<evidence type="ECO:0000313" key="9">
    <source>
        <dbReference type="Proteomes" id="UP000317650"/>
    </source>
</evidence>
<organism evidence="8 9">
    <name type="scientific">Musa balbisiana</name>
    <name type="common">Banana</name>
    <dbReference type="NCBI Taxonomy" id="52838"/>
    <lineage>
        <taxon>Eukaryota</taxon>
        <taxon>Viridiplantae</taxon>
        <taxon>Streptophyta</taxon>
        <taxon>Embryophyta</taxon>
        <taxon>Tracheophyta</taxon>
        <taxon>Spermatophyta</taxon>
        <taxon>Magnoliopsida</taxon>
        <taxon>Liliopsida</taxon>
        <taxon>Zingiberales</taxon>
        <taxon>Musaceae</taxon>
        <taxon>Musa</taxon>
    </lineage>
</organism>
<keyword evidence="2 5" id="KW-0863">Zinc-finger</keyword>
<feature type="compositionally biased region" description="Acidic residues" evidence="6">
    <location>
        <begin position="40"/>
        <end position="57"/>
    </location>
</feature>
<dbReference type="InterPro" id="IPR045234">
    <property type="entry name" value="Unkempt-like"/>
</dbReference>
<proteinExistence type="predicted"/>
<evidence type="ECO:0000256" key="5">
    <source>
        <dbReference type="PROSITE-ProRule" id="PRU00723"/>
    </source>
</evidence>
<evidence type="ECO:0000256" key="2">
    <source>
        <dbReference type="ARBA" id="ARBA00022771"/>
    </source>
</evidence>
<name>A0A4S8IJY5_MUSBA</name>
<dbReference type="GO" id="GO:0003677">
    <property type="term" value="F:DNA binding"/>
    <property type="evidence" value="ECO:0007669"/>
    <property type="project" value="UniProtKB-KW"/>
</dbReference>
<keyword evidence="9" id="KW-1185">Reference proteome</keyword>
<feature type="region of interest" description="Disordered" evidence="6">
    <location>
        <begin position="35"/>
        <end position="57"/>
    </location>
</feature>
<dbReference type="SMART" id="SM00356">
    <property type="entry name" value="ZnF_C3H1"/>
    <property type="match status" value="1"/>
</dbReference>
<feature type="domain" description="C3H1-type" evidence="7">
    <location>
        <begin position="107"/>
        <end position="134"/>
    </location>
</feature>
<keyword evidence="3 5" id="KW-0862">Zinc</keyword>
<evidence type="ECO:0000256" key="1">
    <source>
        <dbReference type="ARBA" id="ARBA00022723"/>
    </source>
</evidence>
<gene>
    <name evidence="8" type="ORF">C4D60_Mb06t01800</name>
</gene>
<evidence type="ECO:0000313" key="8">
    <source>
        <dbReference type="EMBL" id="THU48703.1"/>
    </source>
</evidence>
<dbReference type="InterPro" id="IPR000571">
    <property type="entry name" value="Znf_CCCH"/>
</dbReference>
<dbReference type="PROSITE" id="PS50103">
    <property type="entry name" value="ZF_C3H1"/>
    <property type="match status" value="1"/>
</dbReference>
<dbReference type="EMBL" id="PYDT01000009">
    <property type="protein sequence ID" value="THU48703.1"/>
    <property type="molecule type" value="Genomic_DNA"/>
</dbReference>
<accession>A0A4S8IJY5</accession>
<dbReference type="Proteomes" id="UP000317650">
    <property type="component" value="Chromosome 6"/>
</dbReference>
<dbReference type="Gene3D" id="4.10.1000.10">
    <property type="entry name" value="Zinc finger, CCCH-type"/>
    <property type="match status" value="1"/>
</dbReference>
<dbReference type="AlphaFoldDB" id="A0A4S8IJY5"/>
<keyword evidence="4" id="KW-0238">DNA-binding</keyword>
<dbReference type="InterPro" id="IPR057444">
    <property type="entry name" value="Znf-CCCH_AtC3H23-like"/>
</dbReference>
<dbReference type="PANTHER" id="PTHR14493:SF90">
    <property type="entry name" value="ZINC FINGER CCCH DOMAIN-CONTAINING PROTEIN 2"/>
    <property type="match status" value="1"/>
</dbReference>
<evidence type="ECO:0000256" key="6">
    <source>
        <dbReference type="SAM" id="MobiDB-lite"/>
    </source>
</evidence>
<evidence type="ECO:0000256" key="3">
    <source>
        <dbReference type="ARBA" id="ARBA00022833"/>
    </source>
</evidence>
<evidence type="ECO:0000256" key="4">
    <source>
        <dbReference type="ARBA" id="ARBA00023125"/>
    </source>
</evidence>
<reference evidence="8 9" key="1">
    <citation type="journal article" date="2019" name="Nat. Plants">
        <title>Genome sequencing of Musa balbisiana reveals subgenome evolution and function divergence in polyploid bananas.</title>
        <authorList>
            <person name="Yao X."/>
        </authorList>
    </citation>
    <scope>NUCLEOTIDE SEQUENCE [LARGE SCALE GENOMIC DNA]</scope>
    <source>
        <strain evidence="9">cv. DH-PKW</strain>
        <tissue evidence="8">Leaves</tissue>
    </source>
</reference>
<feature type="zinc finger region" description="C3H1-type" evidence="5">
    <location>
        <begin position="107"/>
        <end position="134"/>
    </location>
</feature>
<dbReference type="STRING" id="52838.A0A4S8IJY5"/>
<dbReference type="Pfam" id="PF25512">
    <property type="entry name" value="zf-CCCH_AtC3H23"/>
    <property type="match status" value="1"/>
</dbReference>
<dbReference type="PANTHER" id="PTHR14493">
    <property type="entry name" value="UNKEMPT FAMILY MEMBER"/>
    <property type="match status" value="1"/>
</dbReference>
<dbReference type="GO" id="GO:0008270">
    <property type="term" value="F:zinc ion binding"/>
    <property type="evidence" value="ECO:0007669"/>
    <property type="project" value="UniProtKB-KW"/>
</dbReference>
<evidence type="ECO:0000259" key="7">
    <source>
        <dbReference type="PROSITE" id="PS50103"/>
    </source>
</evidence>
<protein>
    <recommendedName>
        <fullName evidence="7">C3H1-type domain-containing protein</fullName>
    </recommendedName>
</protein>
<sequence length="312" mass="35158">MANVVCEERHHLCCEKRALLNLDLPPRRLLQRPGLSVVLPEEEEEEEEDGGEGSVDEEVDVYSSDEFRMYEFKVRRCMRGRSHDWTDCPFAHPGEKARRRDPRRYHYSGVVCPDFRRCGSCSRGDDCELAHGVFECWLHPARYRTMPCKDGRRCRRKVCFFAHFPRQLRVLPSHSNNDEKPSAPCYGFWSANDNAVPAAAFSPTSTLMSFSPPISPSVGELQLSGNDIKQRNMRGINRNNNPSGAMDYDGLCEELMNSLEAMELSASPVTSSAAAAAVAPKEVRSLGLESNNSSSSSSMCWPDLEWVNELLM</sequence>
<comment type="caution">
    <text evidence="8">The sequence shown here is derived from an EMBL/GenBank/DDBJ whole genome shotgun (WGS) entry which is preliminary data.</text>
</comment>
<keyword evidence="1 5" id="KW-0479">Metal-binding</keyword>